<evidence type="ECO:0000313" key="3">
    <source>
        <dbReference type="Proteomes" id="UP000663852"/>
    </source>
</evidence>
<dbReference type="InterPro" id="IPR013761">
    <property type="entry name" value="SAM/pointed_sf"/>
</dbReference>
<dbReference type="InterPro" id="IPR000157">
    <property type="entry name" value="TIR_dom"/>
</dbReference>
<dbReference type="SUPFAM" id="SSF47769">
    <property type="entry name" value="SAM/Pointed domain"/>
    <property type="match status" value="1"/>
</dbReference>
<dbReference type="SUPFAM" id="SSF52200">
    <property type="entry name" value="Toll/Interleukin receptor TIR domain"/>
    <property type="match status" value="1"/>
</dbReference>
<organism evidence="2 3">
    <name type="scientific">Adineta ricciae</name>
    <name type="common">Rotifer</name>
    <dbReference type="NCBI Taxonomy" id="249248"/>
    <lineage>
        <taxon>Eukaryota</taxon>
        <taxon>Metazoa</taxon>
        <taxon>Spiralia</taxon>
        <taxon>Gnathifera</taxon>
        <taxon>Rotifera</taxon>
        <taxon>Eurotatoria</taxon>
        <taxon>Bdelloidea</taxon>
        <taxon>Adinetida</taxon>
        <taxon>Adinetidae</taxon>
        <taxon>Adineta</taxon>
    </lineage>
</organism>
<evidence type="ECO:0000259" key="1">
    <source>
        <dbReference type="PROSITE" id="PS50104"/>
    </source>
</evidence>
<dbReference type="GO" id="GO:0007165">
    <property type="term" value="P:signal transduction"/>
    <property type="evidence" value="ECO:0007669"/>
    <property type="project" value="InterPro"/>
</dbReference>
<dbReference type="AlphaFoldDB" id="A0A813VAK0"/>
<dbReference type="EMBL" id="CAJNOJ010000019">
    <property type="protein sequence ID" value="CAF0835437.1"/>
    <property type="molecule type" value="Genomic_DNA"/>
</dbReference>
<name>A0A813VAK0_ADIRI</name>
<dbReference type="PROSITE" id="PS50104">
    <property type="entry name" value="TIR"/>
    <property type="match status" value="1"/>
</dbReference>
<dbReference type="Proteomes" id="UP000663852">
    <property type="component" value="Unassembled WGS sequence"/>
</dbReference>
<dbReference type="Pfam" id="PF13676">
    <property type="entry name" value="TIR_2"/>
    <property type="match status" value="1"/>
</dbReference>
<proteinExistence type="predicted"/>
<sequence>MTHKFDELISTLLNAPLDFDVQNEITIHLQEQTDDLSPTFVSQSISSLLNLEQWAWELFAGESRSWINQTSCVGLLEKLIAINHTLIFNGKNIDADVKSSLILPKNTDLIDRIFNEIEQIKNPNDSYLSLLSRYFDNLSYFVHEYAQFVTLPIMVHLFQHIGQHYILSDQYKTYLTELGQKQISQSIFTAQQLFYIKTCSFLFRMYVCSKLEKLPFRGDDLLRRYGEDYIQIILTHSSSVASWSGELLTCIAHLNDFLCACCWWGNDDEIYIEYMTSSQQLFYDYIQGLNAVISEKRIHESISTQWSNDETILIDSTLIFLLGALKQLKDLSCFIRTETMLSNTMLVIAQKSYYDRISLCAYGILAEILSDEQLKELQITANISEFFFRILKYAWNDPTRRCKRIPIPELLNGFLTLSKNDAIQQKTADSNNIQLFLDMCDQYPVAYNIIWALSFNEDIKVRLLSNRAFMDKLGLLKENTENDKMRNTISGILWNLSSKRLDRSISETPMFDIMISYSHKDEGICKQIYEELVKTGFRVWIDFDQMHGNIMDAMAQAIERSNMIIICMSEQYRRSNYCRAEAHYAFQRELKIVPILLQEHYEPDGWLLFLIGQLLYVDFTKYEFSRAIELLIKELKAPVIKQTQAVPVQVTTNGRNYVDSSTSTSLRSLPDNIMDWNSNDVQSWLVGLNLKQMARLLFDFDGPSLNSLNELLVHCNPEQSLNLLQDDSQRRIHENISLLEMARFRTLLSKQTQSTPVRQLPNVDNYKLSLFSYCELMCSLINRSIDRSTHPTVHHSFHQI</sequence>
<protein>
    <recommendedName>
        <fullName evidence="1">TIR domain-containing protein</fullName>
    </recommendedName>
</protein>
<evidence type="ECO:0000313" key="2">
    <source>
        <dbReference type="EMBL" id="CAF0835437.1"/>
    </source>
</evidence>
<dbReference type="OrthoDB" id="2148946at2759"/>
<accession>A0A813VAK0</accession>
<feature type="domain" description="TIR" evidence="1">
    <location>
        <begin position="509"/>
        <end position="639"/>
    </location>
</feature>
<reference evidence="2" key="1">
    <citation type="submission" date="2021-02" db="EMBL/GenBank/DDBJ databases">
        <authorList>
            <person name="Nowell W R."/>
        </authorList>
    </citation>
    <scope>NUCLEOTIDE SEQUENCE</scope>
</reference>
<gene>
    <name evidence="2" type="ORF">EDS130_LOCUS6561</name>
</gene>
<dbReference type="PANTHER" id="PTHR46270:SF2">
    <property type="entry name" value="TIR DOMAIN-CONTAINING PROTEIN"/>
    <property type="match status" value="1"/>
</dbReference>
<comment type="caution">
    <text evidence="2">The sequence shown here is derived from an EMBL/GenBank/DDBJ whole genome shotgun (WGS) entry which is preliminary data.</text>
</comment>
<dbReference type="Gene3D" id="3.40.50.10140">
    <property type="entry name" value="Toll/interleukin-1 receptor homology (TIR) domain"/>
    <property type="match status" value="1"/>
</dbReference>
<dbReference type="InterPro" id="IPR035897">
    <property type="entry name" value="Toll_tir_struct_dom_sf"/>
</dbReference>
<dbReference type="PANTHER" id="PTHR46270">
    <property type="entry name" value="ARMADILLO-TYPE FOLD-RELATED"/>
    <property type="match status" value="1"/>
</dbReference>